<name>A0A510E3L9_9CREN</name>
<dbReference type="Proteomes" id="UP000322983">
    <property type="component" value="Chromosome"/>
</dbReference>
<accession>A0A510DVX9</accession>
<reference evidence="5" key="1">
    <citation type="submission" date="2018-09" db="EMBL/GenBank/DDBJ databases">
        <title>Complete Genome Sequencing of Sulfolobus sp. JCM 16834.</title>
        <authorList>
            <person name="Kato S."/>
            <person name="Itoh T."/>
            <person name="Ohkuma M."/>
        </authorList>
    </citation>
    <scope>NUCLEOTIDE SEQUENCE [LARGE SCALE GENOMIC DNA]</scope>
    <source>
        <strain evidence="5">IC-007</strain>
    </source>
</reference>
<accession>A0A510E3L9</accession>
<keyword evidence="4" id="KW-1185">Reference proteome</keyword>
<evidence type="ECO:0000256" key="1">
    <source>
        <dbReference type="SAM" id="MobiDB-lite"/>
    </source>
</evidence>
<organism evidence="3 5">
    <name type="scientific">Sulfuracidifex tepidarius</name>
    <dbReference type="NCBI Taxonomy" id="1294262"/>
    <lineage>
        <taxon>Archaea</taxon>
        <taxon>Thermoproteota</taxon>
        <taxon>Thermoprotei</taxon>
        <taxon>Sulfolobales</taxon>
        <taxon>Sulfolobaceae</taxon>
        <taxon>Sulfuracidifex</taxon>
    </lineage>
</organism>
<sequence length="421" mass="48165">MVQDPFTLLSYLIEHANESSMVPLKTSKEIMILVKDSKYSFSIYLLEGENVARIRKDFLPTTLHKVIYEVIDDLKERLSSDLSDLEIARDLDTAKMMEMLNPRRRERKEERKEKAKQKERRSSSALEKLKVNNNVHIFPLLKVGGSFFSIVLETVSGGIFNIPESRPFLIKGEEREPYNVHNLKSIYLLLSQVKIDTFREGNPITDVEIEGGKLTFFSALFLNETEKDEGMKEFTFMGRKAKGLERDYLFFRLSRSGSVRAYTRKAISVAPDLDVGIGFFFWDGKTLVRTGGIDIVKSHEDNMLTLNEYILSASLMISSSLSTYSRAMTGVMNMGISKRIPSHLVKDIMEIDTNPMSISPLVESVSKDEISYYDPVEYWYAVEVLGKDEPCHCNEVSNYVNLRRTALSELIASGWFKDFLI</sequence>
<dbReference type="EMBL" id="AP018930">
    <property type="protein sequence ID" value="BBG27113.1"/>
    <property type="molecule type" value="Genomic_DNA"/>
</dbReference>
<gene>
    <name evidence="2" type="ORF">IC006_1666</name>
    <name evidence="3" type="ORF">IC007_1644</name>
</gene>
<feature type="region of interest" description="Disordered" evidence="1">
    <location>
        <begin position="101"/>
        <end position="124"/>
    </location>
</feature>
<protein>
    <submittedName>
        <fullName evidence="3">Uncharacterized protein</fullName>
    </submittedName>
</protein>
<evidence type="ECO:0000313" key="2">
    <source>
        <dbReference type="EMBL" id="BBG24355.1"/>
    </source>
</evidence>
<reference evidence="3 4" key="2">
    <citation type="journal article" date="2020" name="Int. J. Syst. Evol. Microbiol.">
        <title>Sulfuracidifex tepidarius gen. nov., sp. nov. and transfer of Sulfolobus metallicus Huber and Stetter 1992 to the genus Sulfuracidifex as Sulfuracidifex metallicus comb. nov.</title>
        <authorList>
            <person name="Itoh T."/>
            <person name="Miura T."/>
            <person name="Sakai H.D."/>
            <person name="Kato S."/>
            <person name="Ohkuma M."/>
            <person name="Takashina T."/>
        </authorList>
    </citation>
    <scope>NUCLEOTIDE SEQUENCE</scope>
    <source>
        <strain evidence="2 4">IC-006</strain>
        <strain evidence="3">IC-007</strain>
    </source>
</reference>
<dbReference type="AlphaFoldDB" id="A0A510E3L9"/>
<proteinExistence type="predicted"/>
<dbReference type="EMBL" id="AP018929">
    <property type="protein sequence ID" value="BBG24355.1"/>
    <property type="molecule type" value="Genomic_DNA"/>
</dbReference>
<evidence type="ECO:0000313" key="4">
    <source>
        <dbReference type="Proteomes" id="UP000322983"/>
    </source>
</evidence>
<dbReference type="Proteomes" id="UP000325030">
    <property type="component" value="Chromosome"/>
</dbReference>
<evidence type="ECO:0000313" key="3">
    <source>
        <dbReference type="EMBL" id="BBG27113.1"/>
    </source>
</evidence>
<feature type="compositionally biased region" description="Basic and acidic residues" evidence="1">
    <location>
        <begin position="101"/>
        <end position="113"/>
    </location>
</feature>
<evidence type="ECO:0000313" key="5">
    <source>
        <dbReference type="Proteomes" id="UP000325030"/>
    </source>
</evidence>
<dbReference type="KEGG" id="step:IC006_1666"/>